<dbReference type="Pfam" id="PF08281">
    <property type="entry name" value="Sigma70_r4_2"/>
    <property type="match status" value="1"/>
</dbReference>
<dbReference type="Proteomes" id="UP001084197">
    <property type="component" value="Unassembled WGS sequence"/>
</dbReference>
<comment type="similarity">
    <text evidence="1 6">Belongs to the sigma-70 factor family. ECF subfamily.</text>
</comment>
<dbReference type="InterPro" id="IPR036388">
    <property type="entry name" value="WH-like_DNA-bd_sf"/>
</dbReference>
<dbReference type="InterPro" id="IPR000838">
    <property type="entry name" value="RNA_pol_sigma70_ECF_CS"/>
</dbReference>
<dbReference type="InterPro" id="IPR013324">
    <property type="entry name" value="RNA_pol_sigma_r3/r4-like"/>
</dbReference>
<dbReference type="NCBIfam" id="TIGR02937">
    <property type="entry name" value="sigma70-ECF"/>
    <property type="match status" value="1"/>
</dbReference>
<dbReference type="RefSeq" id="WP_268778530.1">
    <property type="nucleotide sequence ID" value="NZ_JAPRAT010000001.1"/>
</dbReference>
<name>A0A9J6R909_9BACI</name>
<evidence type="ECO:0000256" key="6">
    <source>
        <dbReference type="RuleBase" id="RU000716"/>
    </source>
</evidence>
<evidence type="ECO:0000313" key="9">
    <source>
        <dbReference type="EMBL" id="MCZ0701769.1"/>
    </source>
</evidence>
<dbReference type="PANTHER" id="PTHR43133:SF60">
    <property type="entry name" value="RNA POLYMERASE SIGMA FACTOR SIGV"/>
    <property type="match status" value="1"/>
</dbReference>
<evidence type="ECO:0000256" key="4">
    <source>
        <dbReference type="ARBA" id="ARBA00023125"/>
    </source>
</evidence>
<keyword evidence="3 6" id="KW-0731">Sigma factor</keyword>
<dbReference type="PROSITE" id="PS01063">
    <property type="entry name" value="SIGMA70_ECF"/>
    <property type="match status" value="1"/>
</dbReference>
<dbReference type="EMBL" id="JAPRAT010000001">
    <property type="protein sequence ID" value="MCZ0701769.1"/>
    <property type="molecule type" value="Genomic_DNA"/>
</dbReference>
<dbReference type="CDD" id="cd06171">
    <property type="entry name" value="Sigma70_r4"/>
    <property type="match status" value="1"/>
</dbReference>
<dbReference type="GO" id="GO:0006352">
    <property type="term" value="P:DNA-templated transcription initiation"/>
    <property type="evidence" value="ECO:0007669"/>
    <property type="project" value="InterPro"/>
</dbReference>
<sequence length="176" mass="21241">MELLMERRKTHIDEYFVIYYREMYFVAKQIVRDHYFAEDVVQESFVKAYKCQEMLQDIRKVRAWLRTIVTRTAIDFLRKISKCSYTSLEQMYEESQQAPEHTNSVEQQSELHFQYKEIHACVKQLPTNLQEVINLKLTNDCSDAEIARRLQISLSAVKTRLHRARKKLKHMYKEQN</sequence>
<dbReference type="AlphaFoldDB" id="A0A9J6R909"/>
<dbReference type="Pfam" id="PF04542">
    <property type="entry name" value="Sigma70_r2"/>
    <property type="match status" value="1"/>
</dbReference>
<proteinExistence type="inferred from homology"/>
<dbReference type="GO" id="GO:0003677">
    <property type="term" value="F:DNA binding"/>
    <property type="evidence" value="ECO:0007669"/>
    <property type="project" value="UniProtKB-KW"/>
</dbReference>
<dbReference type="PANTHER" id="PTHR43133">
    <property type="entry name" value="RNA POLYMERASE ECF-TYPE SIGMA FACTO"/>
    <property type="match status" value="1"/>
</dbReference>
<dbReference type="InterPro" id="IPR013325">
    <property type="entry name" value="RNA_pol_sigma_r2"/>
</dbReference>
<dbReference type="SUPFAM" id="SSF88659">
    <property type="entry name" value="Sigma3 and sigma4 domains of RNA polymerase sigma factors"/>
    <property type="match status" value="1"/>
</dbReference>
<dbReference type="InterPro" id="IPR014284">
    <property type="entry name" value="RNA_pol_sigma-70_dom"/>
</dbReference>
<evidence type="ECO:0000256" key="5">
    <source>
        <dbReference type="ARBA" id="ARBA00023163"/>
    </source>
</evidence>
<evidence type="ECO:0000259" key="8">
    <source>
        <dbReference type="Pfam" id="PF08281"/>
    </source>
</evidence>
<protein>
    <recommendedName>
        <fullName evidence="6">RNA polymerase sigma factor</fullName>
    </recommendedName>
</protein>
<comment type="caution">
    <text evidence="9">The sequence shown here is derived from an EMBL/GenBank/DDBJ whole genome shotgun (WGS) entry which is preliminary data.</text>
</comment>
<evidence type="ECO:0000313" key="10">
    <source>
        <dbReference type="Proteomes" id="UP001084197"/>
    </source>
</evidence>
<dbReference type="SUPFAM" id="SSF88946">
    <property type="entry name" value="Sigma2 domain of RNA polymerase sigma factors"/>
    <property type="match status" value="1"/>
</dbReference>
<dbReference type="Gene3D" id="1.10.10.10">
    <property type="entry name" value="Winged helix-like DNA-binding domain superfamily/Winged helix DNA-binding domain"/>
    <property type="match status" value="1"/>
</dbReference>
<dbReference type="InterPro" id="IPR039425">
    <property type="entry name" value="RNA_pol_sigma-70-like"/>
</dbReference>
<gene>
    <name evidence="9" type="ORF">OWO01_00910</name>
</gene>
<keyword evidence="5 6" id="KW-0804">Transcription</keyword>
<evidence type="ECO:0000259" key="7">
    <source>
        <dbReference type="Pfam" id="PF04542"/>
    </source>
</evidence>
<dbReference type="GO" id="GO:0016987">
    <property type="term" value="F:sigma factor activity"/>
    <property type="evidence" value="ECO:0007669"/>
    <property type="project" value="UniProtKB-KW"/>
</dbReference>
<keyword evidence="10" id="KW-1185">Reference proteome</keyword>
<organism evidence="9 10">
    <name type="scientific">Natronobacillus azotifigens</name>
    <dbReference type="NCBI Taxonomy" id="472978"/>
    <lineage>
        <taxon>Bacteria</taxon>
        <taxon>Bacillati</taxon>
        <taxon>Bacillota</taxon>
        <taxon>Bacilli</taxon>
        <taxon>Bacillales</taxon>
        <taxon>Bacillaceae</taxon>
        <taxon>Natronobacillus</taxon>
    </lineage>
</organism>
<evidence type="ECO:0000256" key="2">
    <source>
        <dbReference type="ARBA" id="ARBA00023015"/>
    </source>
</evidence>
<dbReference type="Gene3D" id="1.10.1740.10">
    <property type="match status" value="1"/>
</dbReference>
<dbReference type="GO" id="GO:0006950">
    <property type="term" value="P:response to stress"/>
    <property type="evidence" value="ECO:0007669"/>
    <property type="project" value="UniProtKB-ARBA"/>
</dbReference>
<dbReference type="InterPro" id="IPR013249">
    <property type="entry name" value="RNA_pol_sigma70_r4_t2"/>
</dbReference>
<keyword evidence="4 6" id="KW-0238">DNA-binding</keyword>
<evidence type="ECO:0000256" key="3">
    <source>
        <dbReference type="ARBA" id="ARBA00023082"/>
    </source>
</evidence>
<reference evidence="9" key="1">
    <citation type="submission" date="2022-11" db="EMBL/GenBank/DDBJ databases">
        <title>WGS of Natronobacillus azotifigens 24KS-1, an anaerobic diazotrophic haloalkaliphile from soda-rich habitats.</title>
        <authorList>
            <person name="Sorokin D.Y."/>
            <person name="Merkel A.Y."/>
        </authorList>
    </citation>
    <scope>NUCLEOTIDE SEQUENCE</scope>
    <source>
        <strain evidence="9">24KS-1</strain>
    </source>
</reference>
<accession>A0A9J6R909</accession>
<keyword evidence="2 6" id="KW-0805">Transcription regulation</keyword>
<evidence type="ECO:0000256" key="1">
    <source>
        <dbReference type="ARBA" id="ARBA00010641"/>
    </source>
</evidence>
<feature type="domain" description="RNA polymerase sigma-70 region 2" evidence="7">
    <location>
        <begin position="19"/>
        <end position="80"/>
    </location>
</feature>
<dbReference type="InterPro" id="IPR007627">
    <property type="entry name" value="RNA_pol_sigma70_r2"/>
</dbReference>
<feature type="domain" description="RNA polymerase sigma factor 70 region 4 type 2" evidence="8">
    <location>
        <begin position="116"/>
        <end position="168"/>
    </location>
</feature>